<protein>
    <submittedName>
        <fullName evidence="2">Uncharacterized protein</fullName>
    </submittedName>
</protein>
<comment type="caution">
    <text evidence="2">The sequence shown here is derived from an EMBL/GenBank/DDBJ whole genome shotgun (WGS) entry which is preliminary data.</text>
</comment>
<reference evidence="2" key="1">
    <citation type="submission" date="2015-05" db="EMBL/GenBank/DDBJ databases">
        <authorList>
            <person name="Wang D.B."/>
            <person name="Wang M."/>
        </authorList>
    </citation>
    <scope>NUCLEOTIDE SEQUENCE</scope>
    <source>
        <strain evidence="2">36-1</strain>
    </source>
</reference>
<evidence type="ECO:0000313" key="3">
    <source>
        <dbReference type="Proteomes" id="UP000245956"/>
    </source>
</evidence>
<sequence>MVKHLVTDIALKCGHINNVEPNECSHNPACPKTRRLESHVELKAGLCQKCDDARTIHIHFRYLSDMQSLERYWSTRSLCSNTSIRGPFTIQVPAAIGVMDGSEWRTVWRKQILRCVNGAKNGATAVFMAGLEDLPINELDARGEEFVEGAILQMIGEIGQATPAR</sequence>
<accession>A0A2U3DQC3</accession>
<gene>
    <name evidence="2" type="ORF">PCL_10435</name>
    <name evidence="1" type="ORF">PCL_11253</name>
</gene>
<dbReference type="EMBL" id="LCWV01000061">
    <property type="protein sequence ID" value="PWI64457.1"/>
    <property type="molecule type" value="Genomic_DNA"/>
</dbReference>
<dbReference type="AlphaFoldDB" id="A0A2U3DQC3"/>
<name>A0A2U3DQC3_PURLI</name>
<organism evidence="2 3">
    <name type="scientific">Purpureocillium lilacinum</name>
    <name type="common">Paecilomyces lilacinus</name>
    <dbReference type="NCBI Taxonomy" id="33203"/>
    <lineage>
        <taxon>Eukaryota</taxon>
        <taxon>Fungi</taxon>
        <taxon>Dikarya</taxon>
        <taxon>Ascomycota</taxon>
        <taxon>Pezizomycotina</taxon>
        <taxon>Sordariomycetes</taxon>
        <taxon>Hypocreomycetidae</taxon>
        <taxon>Hypocreales</taxon>
        <taxon>Ophiocordycipitaceae</taxon>
        <taxon>Purpureocillium</taxon>
    </lineage>
</organism>
<evidence type="ECO:0000313" key="2">
    <source>
        <dbReference type="EMBL" id="PWI64457.1"/>
    </source>
</evidence>
<evidence type="ECO:0000313" key="1">
    <source>
        <dbReference type="EMBL" id="PWI64338.1"/>
    </source>
</evidence>
<dbReference type="Proteomes" id="UP000245956">
    <property type="component" value="Unassembled WGS sequence"/>
</dbReference>
<reference evidence="2 3" key="2">
    <citation type="journal article" date="2016" name="Front. Microbiol.">
        <title>Genome and transcriptome sequences reveal the specific parasitism of the nematophagous Purpureocillium lilacinum 36-1.</title>
        <authorList>
            <person name="Xie J."/>
            <person name="Li S."/>
            <person name="Mo C."/>
            <person name="Xiao X."/>
            <person name="Peng D."/>
            <person name="Wang G."/>
            <person name="Xiao Y."/>
        </authorList>
    </citation>
    <scope>NUCLEOTIDE SEQUENCE [LARGE SCALE GENOMIC DNA]</scope>
    <source>
        <strain evidence="2 3">36-1</strain>
    </source>
</reference>
<proteinExistence type="predicted"/>
<dbReference type="EMBL" id="LCWV01000070">
    <property type="protein sequence ID" value="PWI64338.1"/>
    <property type="molecule type" value="Genomic_DNA"/>
</dbReference>